<proteinExistence type="predicted"/>
<dbReference type="InterPro" id="IPR035899">
    <property type="entry name" value="DBL_dom_sf"/>
</dbReference>
<gene>
    <name evidence="2" type="ORF">OTU49_000564</name>
</gene>
<reference evidence="2 3" key="1">
    <citation type="journal article" date="2024" name="BMC Genomics">
        <title>Genome assembly of redclaw crayfish (Cherax quadricarinatus) provides insights into its immune adaptation and hypoxia tolerance.</title>
        <authorList>
            <person name="Liu Z."/>
            <person name="Zheng J."/>
            <person name="Li H."/>
            <person name="Fang K."/>
            <person name="Wang S."/>
            <person name="He J."/>
            <person name="Zhou D."/>
            <person name="Weng S."/>
            <person name="Chi M."/>
            <person name="Gu Z."/>
            <person name="He J."/>
            <person name="Li F."/>
            <person name="Wang M."/>
        </authorList>
    </citation>
    <scope>NUCLEOTIDE SEQUENCE [LARGE SCALE GENOMIC DNA]</scope>
    <source>
        <strain evidence="2">ZL_2023a</strain>
    </source>
</reference>
<organism evidence="2 3">
    <name type="scientific">Cherax quadricarinatus</name>
    <name type="common">Australian red claw crayfish</name>
    <dbReference type="NCBI Taxonomy" id="27406"/>
    <lineage>
        <taxon>Eukaryota</taxon>
        <taxon>Metazoa</taxon>
        <taxon>Ecdysozoa</taxon>
        <taxon>Arthropoda</taxon>
        <taxon>Crustacea</taxon>
        <taxon>Multicrustacea</taxon>
        <taxon>Malacostraca</taxon>
        <taxon>Eumalacostraca</taxon>
        <taxon>Eucarida</taxon>
        <taxon>Decapoda</taxon>
        <taxon>Pleocyemata</taxon>
        <taxon>Astacidea</taxon>
        <taxon>Parastacoidea</taxon>
        <taxon>Parastacidae</taxon>
        <taxon>Cherax</taxon>
    </lineage>
</organism>
<sequence>MEGQDNINVDSPGEEEMDSHPEPSPTLEEFRKSRGFRRRMSESAREIPSEGLSRLARLGNGIRRRLSGSTRDVSTTGTTAAEMAAEGKSGGNGLRRHLSASMKDLLLNGDAEGLGRRLSRRLSLLAGTVASRADNTRGSLRARLPNLRRSRTFTVTLVLPDSSHRTVVGEGTQTVGQAIRPVAQELRLVSFALALADSHAEVDLDAPAHLLDGDTILLQDAIDSFDPSLELEPRLRMAVVMAATERTLVSRLRCVDDVYGQHLQRLSSVSDYEHQVLFDGVAPILQQSQELLAKLDDAITNWSSEESCLGTLFSSELWEHYSRYLDHYLDARR</sequence>
<dbReference type="SUPFAM" id="SSF48065">
    <property type="entry name" value="DBL homology domain (DH-domain)"/>
    <property type="match status" value="1"/>
</dbReference>
<keyword evidence="3" id="KW-1185">Reference proteome</keyword>
<dbReference type="EMBL" id="JARKIK010000021">
    <property type="protein sequence ID" value="KAK8744677.1"/>
    <property type="molecule type" value="Genomic_DNA"/>
</dbReference>
<name>A0AAW0XJU6_CHEQU</name>
<dbReference type="Gene3D" id="1.20.900.10">
    <property type="entry name" value="Dbl homology (DH) domain"/>
    <property type="match status" value="1"/>
</dbReference>
<feature type="region of interest" description="Disordered" evidence="1">
    <location>
        <begin position="1"/>
        <end position="50"/>
    </location>
</feature>
<evidence type="ECO:0000256" key="1">
    <source>
        <dbReference type="SAM" id="MobiDB-lite"/>
    </source>
</evidence>
<dbReference type="AlphaFoldDB" id="A0AAW0XJU6"/>
<protein>
    <submittedName>
        <fullName evidence="2">Uncharacterized protein</fullName>
    </submittedName>
</protein>
<evidence type="ECO:0000313" key="2">
    <source>
        <dbReference type="EMBL" id="KAK8744677.1"/>
    </source>
</evidence>
<dbReference type="Proteomes" id="UP001445076">
    <property type="component" value="Unassembled WGS sequence"/>
</dbReference>
<evidence type="ECO:0000313" key="3">
    <source>
        <dbReference type="Proteomes" id="UP001445076"/>
    </source>
</evidence>
<accession>A0AAW0XJU6</accession>
<feature type="compositionally biased region" description="Basic and acidic residues" evidence="1">
    <location>
        <begin position="39"/>
        <end position="48"/>
    </location>
</feature>
<comment type="caution">
    <text evidence="2">The sequence shown here is derived from an EMBL/GenBank/DDBJ whole genome shotgun (WGS) entry which is preliminary data.</text>
</comment>